<dbReference type="InterPro" id="IPR022385">
    <property type="entry name" value="Rhs_assc_core"/>
</dbReference>
<feature type="region of interest" description="Disordered" evidence="2">
    <location>
        <begin position="1208"/>
        <end position="1228"/>
    </location>
</feature>
<evidence type="ECO:0000259" key="3">
    <source>
        <dbReference type="Pfam" id="PF03527"/>
    </source>
</evidence>
<feature type="domain" description="DUF6531" evidence="4">
    <location>
        <begin position="175"/>
        <end position="248"/>
    </location>
</feature>
<evidence type="ECO:0000256" key="2">
    <source>
        <dbReference type="SAM" id="MobiDB-lite"/>
    </source>
</evidence>
<feature type="domain" description="Teneurin-like YD-shell" evidence="5">
    <location>
        <begin position="639"/>
        <end position="761"/>
    </location>
</feature>
<dbReference type="Pfam" id="PF25023">
    <property type="entry name" value="TEN_YD-shell"/>
    <property type="match status" value="3"/>
</dbReference>
<dbReference type="Gene3D" id="3.90.930.1">
    <property type="match status" value="1"/>
</dbReference>
<dbReference type="InterPro" id="IPR006530">
    <property type="entry name" value="YD"/>
</dbReference>
<dbReference type="CDD" id="cd14737">
    <property type="entry name" value="PAAR_1"/>
    <property type="match status" value="1"/>
</dbReference>
<evidence type="ECO:0000313" key="7">
    <source>
        <dbReference type="Proteomes" id="UP001203423"/>
    </source>
</evidence>
<organism evidence="6 7">
    <name type="scientific">Shewanella surugensis</name>
    <dbReference type="NCBI Taxonomy" id="212020"/>
    <lineage>
        <taxon>Bacteria</taxon>
        <taxon>Pseudomonadati</taxon>
        <taxon>Pseudomonadota</taxon>
        <taxon>Gammaproteobacteria</taxon>
        <taxon>Alteromonadales</taxon>
        <taxon>Shewanellaceae</taxon>
        <taxon>Shewanella</taxon>
    </lineage>
</organism>
<feature type="domain" description="Teneurin-like YD-shell" evidence="5">
    <location>
        <begin position="494"/>
        <end position="628"/>
    </location>
</feature>
<evidence type="ECO:0000256" key="1">
    <source>
        <dbReference type="ARBA" id="ARBA00022737"/>
    </source>
</evidence>
<evidence type="ECO:0000259" key="4">
    <source>
        <dbReference type="Pfam" id="PF20148"/>
    </source>
</evidence>
<dbReference type="PANTHER" id="PTHR32305:SF15">
    <property type="entry name" value="PROTEIN RHSA-RELATED"/>
    <property type="match status" value="1"/>
</dbReference>
<keyword evidence="1" id="KW-0677">Repeat</keyword>
<dbReference type="EMBL" id="JAKIKS010000024">
    <property type="protein sequence ID" value="MCL1124452.1"/>
    <property type="molecule type" value="Genomic_DNA"/>
</dbReference>
<keyword evidence="7" id="KW-1185">Reference proteome</keyword>
<evidence type="ECO:0000259" key="5">
    <source>
        <dbReference type="Pfam" id="PF25023"/>
    </source>
</evidence>
<reference evidence="6 7" key="1">
    <citation type="submission" date="2022-01" db="EMBL/GenBank/DDBJ databases">
        <title>Whole genome-based taxonomy of the Shewanellaceae.</title>
        <authorList>
            <person name="Martin-Rodriguez A.J."/>
        </authorList>
    </citation>
    <scope>NUCLEOTIDE SEQUENCE [LARGE SCALE GENOMIC DNA]</scope>
    <source>
        <strain evidence="6 7">DSM 17177</strain>
    </source>
</reference>
<dbReference type="Gene3D" id="2.180.10.10">
    <property type="entry name" value="RHS repeat-associated core"/>
    <property type="match status" value="2"/>
</dbReference>
<feature type="domain" description="RHS protein conserved region" evidence="3">
    <location>
        <begin position="1300"/>
        <end position="1331"/>
    </location>
</feature>
<dbReference type="InterPro" id="IPR045351">
    <property type="entry name" value="DUF6531"/>
</dbReference>
<protein>
    <submittedName>
        <fullName evidence="6">DUF6531 domain-containing protein</fullName>
    </submittedName>
</protein>
<name>A0ABT0LAR5_9GAMM</name>
<dbReference type="RefSeq" id="WP_248939734.1">
    <property type="nucleotide sequence ID" value="NZ_JAKIKS010000024.1"/>
</dbReference>
<dbReference type="NCBIfam" id="TIGR03696">
    <property type="entry name" value="Rhs_assc_core"/>
    <property type="match status" value="1"/>
</dbReference>
<dbReference type="Gene3D" id="2.60.200.60">
    <property type="match status" value="1"/>
</dbReference>
<dbReference type="Pfam" id="PF20148">
    <property type="entry name" value="DUF6531"/>
    <property type="match status" value="1"/>
</dbReference>
<proteinExistence type="predicted"/>
<dbReference type="InterPro" id="IPR001826">
    <property type="entry name" value="RHS"/>
</dbReference>
<dbReference type="NCBIfam" id="TIGR01643">
    <property type="entry name" value="YD_repeat_2x"/>
    <property type="match status" value="7"/>
</dbReference>
<dbReference type="InterPro" id="IPR056823">
    <property type="entry name" value="TEN-like_YD-shell"/>
</dbReference>
<gene>
    <name evidence="6" type="ORF">L2764_08180</name>
</gene>
<comment type="caution">
    <text evidence="6">The sequence shown here is derived from an EMBL/GenBank/DDBJ whole genome shotgun (WGS) entry which is preliminary data.</text>
</comment>
<feature type="domain" description="Teneurin-like YD-shell" evidence="5">
    <location>
        <begin position="1092"/>
        <end position="1212"/>
    </location>
</feature>
<feature type="compositionally biased region" description="Polar residues" evidence="2">
    <location>
        <begin position="1208"/>
        <end position="1224"/>
    </location>
</feature>
<dbReference type="Pfam" id="PF05488">
    <property type="entry name" value="PAAR_motif"/>
    <property type="match status" value="1"/>
</dbReference>
<dbReference type="Proteomes" id="UP001203423">
    <property type="component" value="Unassembled WGS sequence"/>
</dbReference>
<accession>A0ABT0LAR5</accession>
<dbReference type="PANTHER" id="PTHR32305">
    <property type="match status" value="1"/>
</dbReference>
<evidence type="ECO:0000313" key="6">
    <source>
        <dbReference type="EMBL" id="MCL1124452.1"/>
    </source>
</evidence>
<sequence length="1574" mass="176893">MPKAARFGDTAAGHGCMPATPILAGSGDVSINGKPAAREGDMVLLHMCPCPNMPHGIHMRSIKAGSSNVSINGKPAARVDDAIDCGGKVAAGSPDVLIGDTPYQSPAHKCAEGAAKSHAPMLQFEPMLAPLAGTFGAGLDFIEQGTQTDTKKTKDTIAKEKNATEPVVKATQCEGDPIDMATGNVVEWRTDFTLSGLAPLIHKRFYHSDQDKMTGLLGHTWRSYWDMCLEVDNGIVTFIDDKGAKAHYPLPADGEEKRAAHMPAWRLMRQTGQLVMRHLDGTYLGFDSEQPIYPVEDEDDDSDINTLAESGTVETLEKHHLSLSHIRDSYGHELCFIYDNGKLEWVKLSDNKQQVNVESQDGLITKLILCDENQQPLKTLTRFNYNRAGQLISVRSDAGNNFDYEYDKQDNLLKWSDLGETWVEHTYDEFNRALSTRASNGRWQDQIRYDDDNAIVYYKNPHKGIQCYYRDERNNIVKHIDAKGYVTLSQWQNNQLISETNALDERTEYVYDDWGQVSSIIAADGSEHVYEYDDNGQLISVTNPLGARWQYEYDTQQNLIKSSDPLGRRWQFEYDKQGQLTRQTQPDGLQTQFSFNENGQMSQVIPPFGHRLRFQYDVLGRLTERSTHLSDPEPSAALNEAASQQTLVRRWHYEQDKLQPSHVVFEDGSEQRFDYDVEGNLIKVVDPLGQVYGYEYGAFDSLMATTDPLGHTTRYLYNGEGQFAGVINSQNHQWRYHYNELGQITEERHFDGRKTQFEYDPLGRVEKRIAPDGAQLLFYYDVLGRLTQKQALQLQNTHKLASNNKVAASQLALESEYRITSNTFFEYDDASQLIKATVDDSRYKGATASERNAPQIETGPLEAEKSKKVVVEYEYNLGGQRILERINGQTISSEYSASGERVAINSLERPLDNDSPERSLINSPYQMQLTHQQGLLTGVQISDHQALQFKHNSQGFEVSRQNQQGFHLAQAWSLGGDLLTQELATQQLVAGGSEANKFAEQADAYYLGPTKPQGARTLQRHYQYDALARISAIDETHWGSSQFTHNANGQITHQASMPEAATAQSAAPLDSVESSAALRNKEPSAQSIVVKQFDYDAAQNLIEVNQLTPTDKTVQQASNNIIDFASKRLEKQLKYQKGGRVETIGEHTYHYDICGRVFEKVTNKKGFRPQVTQYLWDEEDRLIRATLPGGDSWHYQYDAFGRRVAKAKQQSNQAIKQGSTQEQQAAKERINKPAQIQYLWDGNNLVEQQQYYADGRLADNTQWYYEPDSFRPLAQRQVNVSSIEPAHEDEASRELAPQLHYIIADHAGTPRELCSEDGQVKWRGQQSLWGAFKQFNEQDTPLTRLDSRDEQALFTPESNKQQAANDPVFCDLRYQGQIFDAETGLYYNRHRYYDPDSCQYLTPDPIGMVGGNRPNSYVNNPMEWVDPLGLVKEACKKTNLGRVDGNFSAIEPGPLPDHMAETFSGGKYKVITLEKDTVLHRAGTADQPLGQFFALEAPSGVLQTRVDKAVLPVWPNGAKSPIDTAFEIKIPKGTQVYVGEVGSQGGFFIGGTEQVVVQKPWTIEGVEVLNGKPL</sequence>
<dbReference type="Pfam" id="PF03527">
    <property type="entry name" value="RHS"/>
    <property type="match status" value="1"/>
</dbReference>
<dbReference type="InterPro" id="IPR050708">
    <property type="entry name" value="T6SS_VgrG/RHS"/>
</dbReference>
<dbReference type="InterPro" id="IPR008727">
    <property type="entry name" value="PAAR_motif"/>
</dbReference>